<dbReference type="AlphaFoldDB" id="A0A6L7G2R0"/>
<gene>
    <name evidence="2" type="ORF">GR170_03375</name>
</gene>
<name>A0A6L7G2R0_9RHOB</name>
<feature type="domain" description="Cyclophilin-like" evidence="1">
    <location>
        <begin position="9"/>
        <end position="109"/>
    </location>
</feature>
<keyword evidence="3" id="KW-1185">Reference proteome</keyword>
<dbReference type="EMBL" id="WUMU01000003">
    <property type="protein sequence ID" value="MXN16863.1"/>
    <property type="molecule type" value="Genomic_DNA"/>
</dbReference>
<dbReference type="Proteomes" id="UP000477911">
    <property type="component" value="Unassembled WGS sequence"/>
</dbReference>
<evidence type="ECO:0000313" key="2">
    <source>
        <dbReference type="EMBL" id="MXN16863.1"/>
    </source>
</evidence>
<evidence type="ECO:0000313" key="3">
    <source>
        <dbReference type="Proteomes" id="UP000477911"/>
    </source>
</evidence>
<dbReference type="Pfam" id="PF18050">
    <property type="entry name" value="Cyclophil_like2"/>
    <property type="match status" value="1"/>
</dbReference>
<organism evidence="2 3">
    <name type="scientific">Pseudooceanicola albus</name>
    <dbReference type="NCBI Taxonomy" id="2692189"/>
    <lineage>
        <taxon>Bacteria</taxon>
        <taxon>Pseudomonadati</taxon>
        <taxon>Pseudomonadota</taxon>
        <taxon>Alphaproteobacteria</taxon>
        <taxon>Rhodobacterales</taxon>
        <taxon>Paracoccaceae</taxon>
        <taxon>Pseudooceanicola</taxon>
    </lineage>
</organism>
<proteinExistence type="predicted"/>
<reference evidence="2 3" key="1">
    <citation type="submission" date="2019-12" db="EMBL/GenBank/DDBJ databases">
        <authorList>
            <person name="Li M."/>
        </authorList>
    </citation>
    <scope>NUCLEOTIDE SEQUENCE [LARGE SCALE GENOMIC DNA]</scope>
    <source>
        <strain evidence="2 3">GBMRC 2024</strain>
    </source>
</reference>
<dbReference type="InterPro" id="IPR041183">
    <property type="entry name" value="Cyclophilin-like"/>
</dbReference>
<dbReference type="Gene3D" id="2.40.100.20">
    <property type="match status" value="1"/>
</dbReference>
<accession>A0A6L7G2R0</accession>
<dbReference type="SUPFAM" id="SSF50891">
    <property type="entry name" value="Cyclophilin-like"/>
    <property type="match status" value="1"/>
</dbReference>
<sequence>MIPIFILAGSIVLTATLDDTAVAHSFAALLPLEVSLSDYHGIEKVADLPRRLKTGSAPDSYAASRGDITLYAPWGNLAIFYRDFPSAPGLIRLGALDAPTDVRLEALMGRVRFERTL</sequence>
<protein>
    <recommendedName>
        <fullName evidence="1">Cyclophilin-like domain-containing protein</fullName>
    </recommendedName>
</protein>
<comment type="caution">
    <text evidence="2">The sequence shown here is derived from an EMBL/GenBank/DDBJ whole genome shotgun (WGS) entry which is preliminary data.</text>
</comment>
<dbReference type="RefSeq" id="WP_160891631.1">
    <property type="nucleotide sequence ID" value="NZ_WUMU01000003.1"/>
</dbReference>
<evidence type="ECO:0000259" key="1">
    <source>
        <dbReference type="Pfam" id="PF18050"/>
    </source>
</evidence>
<dbReference type="InterPro" id="IPR029000">
    <property type="entry name" value="Cyclophilin-like_dom_sf"/>
</dbReference>